<dbReference type="Proteomes" id="UP001055879">
    <property type="component" value="Linkage Group LG03"/>
</dbReference>
<accession>A0ACB9DQ65</accession>
<comment type="caution">
    <text evidence="1">The sequence shown here is derived from an EMBL/GenBank/DDBJ whole genome shotgun (WGS) entry which is preliminary data.</text>
</comment>
<organism evidence="1 2">
    <name type="scientific">Arctium lappa</name>
    <name type="common">Greater burdock</name>
    <name type="synonym">Lappa major</name>
    <dbReference type="NCBI Taxonomy" id="4217"/>
    <lineage>
        <taxon>Eukaryota</taxon>
        <taxon>Viridiplantae</taxon>
        <taxon>Streptophyta</taxon>
        <taxon>Embryophyta</taxon>
        <taxon>Tracheophyta</taxon>
        <taxon>Spermatophyta</taxon>
        <taxon>Magnoliopsida</taxon>
        <taxon>eudicotyledons</taxon>
        <taxon>Gunneridae</taxon>
        <taxon>Pentapetalae</taxon>
        <taxon>asterids</taxon>
        <taxon>campanulids</taxon>
        <taxon>Asterales</taxon>
        <taxon>Asteraceae</taxon>
        <taxon>Carduoideae</taxon>
        <taxon>Cardueae</taxon>
        <taxon>Arctiinae</taxon>
        <taxon>Arctium</taxon>
    </lineage>
</organism>
<gene>
    <name evidence="1" type="ORF">L6452_11816</name>
</gene>
<reference evidence="2" key="1">
    <citation type="journal article" date="2022" name="Mol. Ecol. Resour.">
        <title>The genomes of chicory, endive, great burdock and yacon provide insights into Asteraceae palaeo-polyploidization history and plant inulin production.</title>
        <authorList>
            <person name="Fan W."/>
            <person name="Wang S."/>
            <person name="Wang H."/>
            <person name="Wang A."/>
            <person name="Jiang F."/>
            <person name="Liu H."/>
            <person name="Zhao H."/>
            <person name="Xu D."/>
            <person name="Zhang Y."/>
        </authorList>
    </citation>
    <scope>NUCLEOTIDE SEQUENCE [LARGE SCALE GENOMIC DNA]</scope>
    <source>
        <strain evidence="2">cv. Niubang</strain>
    </source>
</reference>
<proteinExistence type="predicted"/>
<dbReference type="EMBL" id="CM042049">
    <property type="protein sequence ID" value="KAI3748610.1"/>
    <property type="molecule type" value="Genomic_DNA"/>
</dbReference>
<sequence length="67" mass="7805">MLKSSTINVSFAFARLPFVVSFFFPFSLLPYFVIIHPLFTSSKIEYRIQFLLQSRGIIGLIFENQQV</sequence>
<reference evidence="1 2" key="2">
    <citation type="journal article" date="2022" name="Mol. Ecol. Resour.">
        <title>The genomes of chicory, endive, great burdock and yacon provide insights into Asteraceae paleo-polyploidization history and plant inulin production.</title>
        <authorList>
            <person name="Fan W."/>
            <person name="Wang S."/>
            <person name="Wang H."/>
            <person name="Wang A."/>
            <person name="Jiang F."/>
            <person name="Liu H."/>
            <person name="Zhao H."/>
            <person name="Xu D."/>
            <person name="Zhang Y."/>
        </authorList>
    </citation>
    <scope>NUCLEOTIDE SEQUENCE [LARGE SCALE GENOMIC DNA]</scope>
    <source>
        <strain evidence="2">cv. Niubang</strain>
    </source>
</reference>
<protein>
    <submittedName>
        <fullName evidence="1">Uncharacterized protein</fullName>
    </submittedName>
</protein>
<name>A0ACB9DQ65_ARCLA</name>
<evidence type="ECO:0000313" key="1">
    <source>
        <dbReference type="EMBL" id="KAI3748610.1"/>
    </source>
</evidence>
<keyword evidence="2" id="KW-1185">Reference proteome</keyword>
<evidence type="ECO:0000313" key="2">
    <source>
        <dbReference type="Proteomes" id="UP001055879"/>
    </source>
</evidence>